<gene>
    <name evidence="2" type="ORF">FOKN1_1394</name>
</gene>
<reference evidence="2 3" key="1">
    <citation type="submission" date="2017-05" db="EMBL/GenBank/DDBJ databases">
        <title>Thiocyanate degradation by Thiohalobacter thiocyanaticus FOKN1.</title>
        <authorList>
            <person name="Oshiki M."/>
            <person name="Fukushima T."/>
            <person name="Kawano S."/>
            <person name="Nakagawa J."/>
        </authorList>
    </citation>
    <scope>NUCLEOTIDE SEQUENCE [LARGE SCALE GENOMIC DNA]</scope>
    <source>
        <strain evidence="2 3">FOKN1</strain>
    </source>
</reference>
<dbReference type="PROSITE" id="PS51746">
    <property type="entry name" value="PPM_2"/>
    <property type="match status" value="1"/>
</dbReference>
<feature type="domain" description="PPM-type phosphatase" evidence="1">
    <location>
        <begin position="2"/>
        <end position="263"/>
    </location>
</feature>
<dbReference type="Pfam" id="PF00481">
    <property type="entry name" value="PP2C"/>
    <property type="match status" value="1"/>
</dbReference>
<dbReference type="OrthoDB" id="9801841at2"/>
<dbReference type="InterPro" id="IPR001932">
    <property type="entry name" value="PPM-type_phosphatase-like_dom"/>
</dbReference>
<dbReference type="SUPFAM" id="SSF81606">
    <property type="entry name" value="PP2C-like"/>
    <property type="match status" value="1"/>
</dbReference>
<keyword evidence="3" id="KW-1185">Reference proteome</keyword>
<protein>
    <submittedName>
        <fullName evidence="2">Serine/threonine protein phosphatase</fullName>
    </submittedName>
</protein>
<dbReference type="SMART" id="SM00332">
    <property type="entry name" value="PP2Cc"/>
    <property type="match status" value="1"/>
</dbReference>
<dbReference type="PANTHER" id="PTHR47992">
    <property type="entry name" value="PROTEIN PHOSPHATASE"/>
    <property type="match status" value="1"/>
</dbReference>
<proteinExistence type="predicted"/>
<evidence type="ECO:0000259" key="1">
    <source>
        <dbReference type="PROSITE" id="PS51746"/>
    </source>
</evidence>
<dbReference type="Gene3D" id="3.60.40.10">
    <property type="entry name" value="PPM-type phosphatase domain"/>
    <property type="match status" value="1"/>
</dbReference>
<organism evidence="2 3">
    <name type="scientific">Thiohalobacter thiocyanaticus</name>
    <dbReference type="NCBI Taxonomy" id="585455"/>
    <lineage>
        <taxon>Bacteria</taxon>
        <taxon>Pseudomonadati</taxon>
        <taxon>Pseudomonadota</taxon>
        <taxon>Gammaproteobacteria</taxon>
        <taxon>Thiohalobacterales</taxon>
        <taxon>Thiohalobacteraceae</taxon>
        <taxon>Thiohalobacter</taxon>
    </lineage>
</organism>
<dbReference type="InterPro" id="IPR036457">
    <property type="entry name" value="PPM-type-like_dom_sf"/>
</dbReference>
<dbReference type="InterPro" id="IPR015655">
    <property type="entry name" value="PP2C"/>
</dbReference>
<evidence type="ECO:0000313" key="3">
    <source>
        <dbReference type="Proteomes" id="UP000218765"/>
    </source>
</evidence>
<dbReference type="KEGG" id="ttc:FOKN1_1394"/>
<evidence type="ECO:0000313" key="2">
    <source>
        <dbReference type="EMBL" id="BAZ93792.1"/>
    </source>
</evidence>
<dbReference type="EMBL" id="AP018052">
    <property type="protein sequence ID" value="BAZ93792.1"/>
    <property type="molecule type" value="Genomic_DNA"/>
</dbReference>
<sequence>MEFHVYQNRGQRPLQEDRYVVTPLFDGTLIAVLDGHGGPGIAEDCALALPGLLQRALEELDRDETPPTAAFRRVIAELVARYPSARDVWMNDTGGTTLSAAFIEDDRITTAVLGDSPILLRIDGEDWIAPAHNVELNPKDVARIEAAHQDQIMRGELHIDSSHLRLASWTALALTRAIGDRDFARYLIREPEVETHPLTPESEFNLILATDGIQVSTDSETLEAHYTDLLDRVAAGGSAADLGRQHANDPRTSDNLTIITACRHGDGGSLRLPLHEHQGMKYARVSDLPRSVRESLNQFLLASAVPSVPGVPDAAYPQDVLSWERQNGIKVQFDEGEA</sequence>
<name>A0A1Z4VQV7_9GAMM</name>
<dbReference type="Proteomes" id="UP000218765">
    <property type="component" value="Chromosome"/>
</dbReference>
<dbReference type="CDD" id="cd00143">
    <property type="entry name" value="PP2Cc"/>
    <property type="match status" value="1"/>
</dbReference>
<dbReference type="GO" id="GO:0004722">
    <property type="term" value="F:protein serine/threonine phosphatase activity"/>
    <property type="evidence" value="ECO:0007669"/>
    <property type="project" value="InterPro"/>
</dbReference>
<dbReference type="RefSeq" id="WP_096365951.1">
    <property type="nucleotide sequence ID" value="NZ_AP018052.1"/>
</dbReference>
<accession>A0A1Z4VQV7</accession>
<dbReference type="AlphaFoldDB" id="A0A1Z4VQV7"/>